<accession>A0A3S0V8V2</accession>
<evidence type="ECO:0000256" key="2">
    <source>
        <dbReference type="ARBA" id="ARBA00022676"/>
    </source>
</evidence>
<evidence type="ECO:0000313" key="7">
    <source>
        <dbReference type="Proteomes" id="UP000280346"/>
    </source>
</evidence>
<dbReference type="PANTHER" id="PTHR43179">
    <property type="entry name" value="RHAMNOSYLTRANSFERASE WBBL"/>
    <property type="match status" value="1"/>
</dbReference>
<gene>
    <name evidence="6" type="ORF">EJ913_01550</name>
</gene>
<dbReference type="PANTHER" id="PTHR43179:SF12">
    <property type="entry name" value="GALACTOFURANOSYLTRANSFERASE GLFT2"/>
    <property type="match status" value="1"/>
</dbReference>
<dbReference type="AlphaFoldDB" id="A0A3S0V8V2"/>
<dbReference type="RefSeq" id="WP_126994158.1">
    <property type="nucleotide sequence ID" value="NZ_CP173190.1"/>
</dbReference>
<organism evidence="6 7">
    <name type="scientific">Azospirillum doebereinerae</name>
    <dbReference type="NCBI Taxonomy" id="92933"/>
    <lineage>
        <taxon>Bacteria</taxon>
        <taxon>Pseudomonadati</taxon>
        <taxon>Pseudomonadota</taxon>
        <taxon>Alphaproteobacteria</taxon>
        <taxon>Rhodospirillales</taxon>
        <taxon>Azospirillaceae</taxon>
        <taxon>Azospirillum</taxon>
    </lineage>
</organism>
<comment type="caution">
    <text evidence="6">The sequence shown here is derived from an EMBL/GenBank/DDBJ whole genome shotgun (WGS) entry which is preliminary data.</text>
</comment>
<evidence type="ECO:0000256" key="3">
    <source>
        <dbReference type="ARBA" id="ARBA00022679"/>
    </source>
</evidence>
<keyword evidence="7" id="KW-1185">Reference proteome</keyword>
<name>A0A3S0V8V2_9PROT</name>
<dbReference type="GO" id="GO:0016757">
    <property type="term" value="F:glycosyltransferase activity"/>
    <property type="evidence" value="ECO:0007669"/>
    <property type="project" value="UniProtKB-KW"/>
</dbReference>
<dbReference type="Gene3D" id="3.90.550.10">
    <property type="entry name" value="Spore Coat Polysaccharide Biosynthesis Protein SpsA, Chain A"/>
    <property type="match status" value="1"/>
</dbReference>
<feature type="domain" description="Glycosyltransferase 2-like" evidence="5">
    <location>
        <begin position="6"/>
        <end position="129"/>
    </location>
</feature>
<dbReference type="CDD" id="cd00761">
    <property type="entry name" value="Glyco_tranf_GTA_type"/>
    <property type="match status" value="1"/>
</dbReference>
<protein>
    <submittedName>
        <fullName evidence="6">Glycosyltransferase family 2 protein</fullName>
    </submittedName>
</protein>
<evidence type="ECO:0000256" key="1">
    <source>
        <dbReference type="ARBA" id="ARBA00006739"/>
    </source>
</evidence>
<dbReference type="SUPFAM" id="SSF53448">
    <property type="entry name" value="Nucleotide-diphospho-sugar transferases"/>
    <property type="match status" value="1"/>
</dbReference>
<dbReference type="InterPro" id="IPR001173">
    <property type="entry name" value="Glyco_trans_2-like"/>
</dbReference>
<dbReference type="Proteomes" id="UP000280346">
    <property type="component" value="Unassembled WGS sequence"/>
</dbReference>
<proteinExistence type="inferred from homology"/>
<evidence type="ECO:0000259" key="5">
    <source>
        <dbReference type="Pfam" id="PF00535"/>
    </source>
</evidence>
<keyword evidence="3 6" id="KW-0808">Transferase</keyword>
<keyword evidence="2" id="KW-0328">Glycosyltransferase</keyword>
<dbReference type="Pfam" id="PF00535">
    <property type="entry name" value="Glycos_transf_2"/>
    <property type="match status" value="1"/>
</dbReference>
<dbReference type="InterPro" id="IPR029044">
    <property type="entry name" value="Nucleotide-diphossugar_trans"/>
</dbReference>
<reference evidence="6 7" key="1">
    <citation type="submission" date="2018-12" db="EMBL/GenBank/DDBJ databases">
        <authorList>
            <person name="Yang Y."/>
        </authorList>
    </citation>
    <scope>NUCLEOTIDE SEQUENCE [LARGE SCALE GENOMIC DNA]</scope>
    <source>
        <strain evidence="6 7">GSF71</strain>
    </source>
</reference>
<dbReference type="OrthoDB" id="7296636at2"/>
<comment type="similarity">
    <text evidence="1">Belongs to the glycosyltransferase 2 family.</text>
</comment>
<evidence type="ECO:0000313" key="6">
    <source>
        <dbReference type="EMBL" id="RUQ75824.1"/>
    </source>
</evidence>
<sequence length="333" mass="36472">MTLTVSAVIASYNRAPELRVALTRLMAQTTPPVEILVVDDGSSDGTDAMMRTEFAPARCPTIRYVRQPHNGGLILARNFGFVNTTGDCVLSVDDDSWFVEPDGLARCVAHLEAHPEVAAVACNIETRDGLVYFPKGAAPFDAPWYVGCGHLLRRSAVAAVGLYMPELYRQGEEKDRCLRLIGAGHRVVALPDVMVYHDKSEKGRKPGLERFYNHRNDLIREIARCPAKLLPQRFARSWIGNSWKNLRHGPRWTDLKVLAALPSILRIGLKHRAPVSEAAYRRWLELSRTAAPASAAPAQAVPPPHPSPASRERGPDARLSSAAVPSPAKAGEG</sequence>
<dbReference type="EMBL" id="RZIJ01000001">
    <property type="protein sequence ID" value="RUQ75824.1"/>
    <property type="molecule type" value="Genomic_DNA"/>
</dbReference>
<evidence type="ECO:0000256" key="4">
    <source>
        <dbReference type="SAM" id="MobiDB-lite"/>
    </source>
</evidence>
<feature type="region of interest" description="Disordered" evidence="4">
    <location>
        <begin position="292"/>
        <end position="333"/>
    </location>
</feature>